<dbReference type="AlphaFoldDB" id="A0AAQ3XD08"/>
<evidence type="ECO:0000259" key="1">
    <source>
        <dbReference type="Pfam" id="PF07727"/>
    </source>
</evidence>
<evidence type="ECO:0000313" key="3">
    <source>
        <dbReference type="Proteomes" id="UP001341281"/>
    </source>
</evidence>
<reference evidence="2 3" key="1">
    <citation type="submission" date="2024-02" db="EMBL/GenBank/DDBJ databases">
        <title>High-quality chromosome-scale genome assembly of Pensacola bahiagrass (Paspalum notatum Flugge var. saurae).</title>
        <authorList>
            <person name="Vega J.M."/>
            <person name="Podio M."/>
            <person name="Orjuela J."/>
            <person name="Siena L.A."/>
            <person name="Pessino S.C."/>
            <person name="Combes M.C."/>
            <person name="Mariac C."/>
            <person name="Albertini E."/>
            <person name="Pupilli F."/>
            <person name="Ortiz J.P.A."/>
            <person name="Leblanc O."/>
        </authorList>
    </citation>
    <scope>NUCLEOTIDE SEQUENCE [LARGE SCALE GENOMIC DNA]</scope>
    <source>
        <strain evidence="2">R1</strain>
        <tissue evidence="2">Leaf</tissue>
    </source>
</reference>
<dbReference type="Pfam" id="PF07727">
    <property type="entry name" value="RVT_2"/>
    <property type="match status" value="1"/>
</dbReference>
<proteinExistence type="predicted"/>
<feature type="domain" description="Reverse transcriptase Ty1/copia-type" evidence="1">
    <location>
        <begin position="121"/>
        <end position="177"/>
    </location>
</feature>
<keyword evidence="3" id="KW-1185">Reference proteome</keyword>
<dbReference type="EMBL" id="CP144753">
    <property type="protein sequence ID" value="WVZ91887.1"/>
    <property type="molecule type" value="Genomic_DNA"/>
</dbReference>
<gene>
    <name evidence="2" type="ORF">U9M48_038000</name>
</gene>
<evidence type="ECO:0000313" key="2">
    <source>
        <dbReference type="EMBL" id="WVZ91887.1"/>
    </source>
</evidence>
<accession>A0AAQ3XD08</accession>
<protein>
    <recommendedName>
        <fullName evidence="1">Reverse transcriptase Ty1/copia-type domain-containing protein</fullName>
    </recommendedName>
</protein>
<dbReference type="InterPro" id="IPR013103">
    <property type="entry name" value="RVT_2"/>
</dbReference>
<organism evidence="2 3">
    <name type="scientific">Paspalum notatum var. saurae</name>
    <dbReference type="NCBI Taxonomy" id="547442"/>
    <lineage>
        <taxon>Eukaryota</taxon>
        <taxon>Viridiplantae</taxon>
        <taxon>Streptophyta</taxon>
        <taxon>Embryophyta</taxon>
        <taxon>Tracheophyta</taxon>
        <taxon>Spermatophyta</taxon>
        <taxon>Magnoliopsida</taxon>
        <taxon>Liliopsida</taxon>
        <taxon>Poales</taxon>
        <taxon>Poaceae</taxon>
        <taxon>PACMAD clade</taxon>
        <taxon>Panicoideae</taxon>
        <taxon>Andropogonodae</taxon>
        <taxon>Paspaleae</taxon>
        <taxon>Paspalinae</taxon>
        <taxon>Paspalum</taxon>
    </lineage>
</organism>
<dbReference type="SUPFAM" id="SSF56672">
    <property type="entry name" value="DNA/RNA polymerases"/>
    <property type="match status" value="1"/>
</dbReference>
<name>A0AAQ3XD08_PASNO</name>
<dbReference type="InterPro" id="IPR043502">
    <property type="entry name" value="DNA/RNA_pol_sf"/>
</dbReference>
<dbReference type="Proteomes" id="UP001341281">
    <property type="component" value="Chromosome 09"/>
</dbReference>
<sequence length="240" mass="26707">MQGDPPLAILRRMTLSQRGSLKPPFVRMNLSTTRNVIALVPLNYRSALADPTWRASMAEEYQALITMPGAWFLGCLAPMWSLASGSSNTSSILMVHLPATRLIGWSATRRRLRRDFQPNGQAGHVSRLLSIAVSRDWPIHQLDVKNTFLHGHMEEIVYCEQPPGFVDLAALNHVYVLRTLDTSLFVYKEGGTTALLLYIDDIILTASSPALLQLVRALLHSKFAMTDLGTLRHFLGISVT</sequence>